<reference evidence="1 2" key="1">
    <citation type="submission" date="2023-08" db="EMBL/GenBank/DDBJ databases">
        <title>Characterization of two Paracoccaceae strains isolated from Phycosphere and proposal of Xinfangfangia lacusdiani sp. nov.</title>
        <authorList>
            <person name="Deng Y."/>
            <person name="Zhang Y.Q."/>
        </authorList>
    </citation>
    <scope>NUCLEOTIDE SEQUENCE [LARGE SCALE GENOMIC DNA]</scope>
    <source>
        <strain evidence="1 2">CPCC 101601</strain>
    </source>
</reference>
<dbReference type="Proteomes" id="UP001239680">
    <property type="component" value="Unassembled WGS sequence"/>
</dbReference>
<dbReference type="EMBL" id="JAVDBT010000005">
    <property type="protein sequence ID" value="MDQ2065953.1"/>
    <property type="molecule type" value="Genomic_DNA"/>
</dbReference>
<evidence type="ECO:0000313" key="1">
    <source>
        <dbReference type="EMBL" id="MDQ2065953.1"/>
    </source>
</evidence>
<keyword evidence="2" id="KW-1185">Reference proteome</keyword>
<evidence type="ECO:0000313" key="2">
    <source>
        <dbReference type="Proteomes" id="UP001239680"/>
    </source>
</evidence>
<proteinExistence type="predicted"/>
<sequence>MADIDVIAAYGSVVEDDEEGLLFIGFAEGEDEDEPYVLFRQALSGGPIWLEIGSEEFGAEDAVSRVIETASGIEIVLDPAQAASFGFATSVGVKIGPDCEDGAEALAALREMFASVWQKG</sequence>
<organism evidence="1 2">
    <name type="scientific">Pseudogemmobacter lacusdianii</name>
    <dbReference type="NCBI Taxonomy" id="3069608"/>
    <lineage>
        <taxon>Bacteria</taxon>
        <taxon>Pseudomonadati</taxon>
        <taxon>Pseudomonadota</taxon>
        <taxon>Alphaproteobacteria</taxon>
        <taxon>Rhodobacterales</taxon>
        <taxon>Paracoccaceae</taxon>
        <taxon>Pseudogemmobacter</taxon>
    </lineage>
</organism>
<comment type="caution">
    <text evidence="1">The sequence shown here is derived from an EMBL/GenBank/DDBJ whole genome shotgun (WGS) entry which is preliminary data.</text>
</comment>
<name>A0ABU0VWS3_9RHOB</name>
<accession>A0ABU0VWS3</accession>
<gene>
    <name evidence="1" type="ORF">Q9295_06190</name>
</gene>
<protein>
    <submittedName>
        <fullName evidence="1">Uncharacterized protein</fullName>
    </submittedName>
</protein>
<dbReference type="RefSeq" id="WP_306679649.1">
    <property type="nucleotide sequence ID" value="NZ_JAVDBT010000005.1"/>
</dbReference>